<keyword evidence="1" id="KW-1185">Reference proteome</keyword>
<dbReference type="KEGG" id="pgri:PgNI_08241"/>
<feature type="non-terminal residue" evidence="2">
    <location>
        <position position="61"/>
    </location>
</feature>
<evidence type="ECO:0000313" key="1">
    <source>
        <dbReference type="Proteomes" id="UP000515153"/>
    </source>
</evidence>
<dbReference type="RefSeq" id="XP_030978892.1">
    <property type="nucleotide sequence ID" value="XM_031128240.1"/>
</dbReference>
<reference evidence="1 2" key="1">
    <citation type="journal article" date="2019" name="Mol. Biol. Evol.">
        <title>Blast fungal genomes show frequent chromosomal changes, gene gains and losses, and effector gene turnover.</title>
        <authorList>
            <person name="Gomez Luciano L.B."/>
            <person name="Jason Tsai I."/>
            <person name="Chuma I."/>
            <person name="Tosa Y."/>
            <person name="Chen Y.H."/>
            <person name="Li J.Y."/>
            <person name="Li M.Y."/>
            <person name="Jade Lu M.Y."/>
            <person name="Nakayashiki H."/>
            <person name="Li W.H."/>
        </authorList>
    </citation>
    <scope>NUCLEOTIDE SEQUENCE [LARGE SCALE GENOMIC DNA]</scope>
    <source>
        <strain evidence="1 2">NI907</strain>
    </source>
</reference>
<sequence length="61" mass="7272">MRLSVLRFKPRYRDCARMLRTESRGHTRDRRYDDHITPIICRAVIFGKALLSAIQAYVHHC</sequence>
<reference evidence="2" key="3">
    <citation type="submission" date="2025-08" db="UniProtKB">
        <authorList>
            <consortium name="RefSeq"/>
        </authorList>
    </citation>
    <scope>IDENTIFICATION</scope>
    <source>
        <strain evidence="2">NI907</strain>
    </source>
</reference>
<gene>
    <name evidence="2" type="ORF">PgNI_08241</name>
</gene>
<proteinExistence type="predicted"/>
<evidence type="ECO:0000313" key="2">
    <source>
        <dbReference type="RefSeq" id="XP_030978892.1"/>
    </source>
</evidence>
<organism evidence="1 2">
    <name type="scientific">Pyricularia grisea</name>
    <name type="common">Crabgrass-specific blast fungus</name>
    <name type="synonym">Magnaporthe grisea</name>
    <dbReference type="NCBI Taxonomy" id="148305"/>
    <lineage>
        <taxon>Eukaryota</taxon>
        <taxon>Fungi</taxon>
        <taxon>Dikarya</taxon>
        <taxon>Ascomycota</taxon>
        <taxon>Pezizomycotina</taxon>
        <taxon>Sordariomycetes</taxon>
        <taxon>Sordariomycetidae</taxon>
        <taxon>Magnaporthales</taxon>
        <taxon>Pyriculariaceae</taxon>
        <taxon>Pyricularia</taxon>
    </lineage>
</organism>
<protein>
    <submittedName>
        <fullName evidence="2">Uncharacterized protein</fullName>
    </submittedName>
</protein>
<dbReference type="GeneID" id="41963149"/>
<dbReference type="AlphaFoldDB" id="A0A6P8AVH0"/>
<reference evidence="2" key="2">
    <citation type="submission" date="2019-10" db="EMBL/GenBank/DDBJ databases">
        <authorList>
            <consortium name="NCBI Genome Project"/>
        </authorList>
    </citation>
    <scope>NUCLEOTIDE SEQUENCE</scope>
    <source>
        <strain evidence="2">NI907</strain>
    </source>
</reference>
<name>A0A6P8AVH0_PYRGI</name>
<dbReference type="Proteomes" id="UP000515153">
    <property type="component" value="Chromosome V"/>
</dbReference>
<accession>A0A6P8AVH0</accession>